<sequence length="188" mass="20689">MSDTLLLITDIWGQHASFDPFIAELNLRFGSVQVLDPYAGQRFAFRDEAQAYEYFQRRCSPAVYQQKLQALIEQAPSGSALLAFSAGANAAWPLLSTPLGQHLGKVALIYGSQIANDSERRPLCPTRLLLCRDDPGVTEPTTALIQHSQLTLTAQPHGFCNPRSPNHRAEPAQQLLGPILNWLAQPNA</sequence>
<protein>
    <recommendedName>
        <fullName evidence="3">Dienelactone hydrolase</fullName>
    </recommendedName>
</protein>
<dbReference type="RefSeq" id="WP_345332023.1">
    <property type="nucleotide sequence ID" value="NZ_BAABJZ010000002.1"/>
</dbReference>
<evidence type="ECO:0000313" key="1">
    <source>
        <dbReference type="EMBL" id="GAA4871408.1"/>
    </source>
</evidence>
<dbReference type="EMBL" id="BAABJZ010000002">
    <property type="protein sequence ID" value="GAA4871408.1"/>
    <property type="molecule type" value="Genomic_DNA"/>
</dbReference>
<gene>
    <name evidence="1" type="ORF">GCM10023333_00210</name>
</gene>
<evidence type="ECO:0000313" key="2">
    <source>
        <dbReference type="Proteomes" id="UP001499988"/>
    </source>
</evidence>
<reference evidence="2" key="1">
    <citation type="journal article" date="2019" name="Int. J. Syst. Evol. Microbiol.">
        <title>The Global Catalogue of Microorganisms (GCM) 10K type strain sequencing project: providing services to taxonomists for standard genome sequencing and annotation.</title>
        <authorList>
            <consortium name="The Broad Institute Genomics Platform"/>
            <consortium name="The Broad Institute Genome Sequencing Center for Infectious Disease"/>
            <person name="Wu L."/>
            <person name="Ma J."/>
        </authorList>
    </citation>
    <scope>NUCLEOTIDE SEQUENCE [LARGE SCALE GENOMIC DNA]</scope>
    <source>
        <strain evidence="2">JCM 18401</strain>
    </source>
</reference>
<proteinExistence type="predicted"/>
<dbReference type="InterPro" id="IPR029058">
    <property type="entry name" value="AB_hydrolase_fold"/>
</dbReference>
<comment type="caution">
    <text evidence="1">The sequence shown here is derived from an EMBL/GenBank/DDBJ whole genome shotgun (WGS) entry which is preliminary data.</text>
</comment>
<dbReference type="Gene3D" id="3.40.50.1820">
    <property type="entry name" value="alpha/beta hydrolase"/>
    <property type="match status" value="1"/>
</dbReference>
<organism evidence="1 2">
    <name type="scientific">Ferrimonas pelagia</name>
    <dbReference type="NCBI Taxonomy" id="1177826"/>
    <lineage>
        <taxon>Bacteria</taxon>
        <taxon>Pseudomonadati</taxon>
        <taxon>Pseudomonadota</taxon>
        <taxon>Gammaproteobacteria</taxon>
        <taxon>Alteromonadales</taxon>
        <taxon>Ferrimonadaceae</taxon>
        <taxon>Ferrimonas</taxon>
    </lineage>
</organism>
<dbReference type="SUPFAM" id="SSF53474">
    <property type="entry name" value="alpha/beta-Hydrolases"/>
    <property type="match status" value="1"/>
</dbReference>
<evidence type="ECO:0008006" key="3">
    <source>
        <dbReference type="Google" id="ProtNLM"/>
    </source>
</evidence>
<dbReference type="Proteomes" id="UP001499988">
    <property type="component" value="Unassembled WGS sequence"/>
</dbReference>
<name>A0ABP9E9D8_9GAMM</name>
<accession>A0ABP9E9D8</accession>
<keyword evidence="2" id="KW-1185">Reference proteome</keyword>